<sequence>MQPTECNISHIRVMGDDQLPTATVNVSQFELQRVPDMSSGDTEDMVMSMNFFDETDDDRSERSDTSSHKRTHCAVPPLPICLPPPPTTLGGMESSNSSYYLPSPRHDDDTASADEASEIADEDIAGGISIEKTSSKLSDSSQMRPAMDRGLPRARSVDRDSFGDKPVDRDTRSVDRDSRSVDRDYSEGSQLVLGGSGDSQRRSDAKLSASLDSIPDSGLSTLHQEADNPGVKAMIADFERQIKSRDQELETLRSSHREGGAREHGHEELLSIRAKVSVFLLSSFTETFATEQYSGPRSALCQHCVLFHCDHCN</sequence>
<accession>A0AAD9IX96</accession>
<evidence type="ECO:0000313" key="2">
    <source>
        <dbReference type="EMBL" id="KAK2142647.1"/>
    </source>
</evidence>
<dbReference type="EMBL" id="JAODUO010004796">
    <property type="protein sequence ID" value="KAK2142647.1"/>
    <property type="molecule type" value="Genomic_DNA"/>
</dbReference>
<feature type="compositionally biased region" description="Acidic residues" evidence="1">
    <location>
        <begin position="110"/>
        <end position="124"/>
    </location>
</feature>
<comment type="caution">
    <text evidence="2">The sequence shown here is derived from an EMBL/GenBank/DDBJ whole genome shotgun (WGS) entry which is preliminary data.</text>
</comment>
<gene>
    <name evidence="2" type="ORF">NP493_4811g00002</name>
</gene>
<keyword evidence="3" id="KW-1185">Reference proteome</keyword>
<organism evidence="2 3">
    <name type="scientific">Ridgeia piscesae</name>
    <name type="common">Tubeworm</name>
    <dbReference type="NCBI Taxonomy" id="27915"/>
    <lineage>
        <taxon>Eukaryota</taxon>
        <taxon>Metazoa</taxon>
        <taxon>Spiralia</taxon>
        <taxon>Lophotrochozoa</taxon>
        <taxon>Annelida</taxon>
        <taxon>Polychaeta</taxon>
        <taxon>Sedentaria</taxon>
        <taxon>Canalipalpata</taxon>
        <taxon>Sabellida</taxon>
        <taxon>Siboglinidae</taxon>
        <taxon>Ridgeia</taxon>
    </lineage>
</organism>
<evidence type="ECO:0000256" key="1">
    <source>
        <dbReference type="SAM" id="MobiDB-lite"/>
    </source>
</evidence>
<feature type="compositionally biased region" description="Polar residues" evidence="1">
    <location>
        <begin position="131"/>
        <end position="143"/>
    </location>
</feature>
<dbReference type="AlphaFoldDB" id="A0AAD9IX96"/>
<protein>
    <submittedName>
        <fullName evidence="2">Uncharacterized protein</fullName>
    </submittedName>
</protein>
<name>A0AAD9IX96_RIDPI</name>
<dbReference type="Proteomes" id="UP001209878">
    <property type="component" value="Unassembled WGS sequence"/>
</dbReference>
<evidence type="ECO:0000313" key="3">
    <source>
        <dbReference type="Proteomes" id="UP001209878"/>
    </source>
</evidence>
<feature type="compositionally biased region" description="Basic and acidic residues" evidence="1">
    <location>
        <begin position="146"/>
        <end position="186"/>
    </location>
</feature>
<proteinExistence type="predicted"/>
<feature type="region of interest" description="Disordered" evidence="1">
    <location>
        <begin position="84"/>
        <end position="224"/>
    </location>
</feature>
<reference evidence="2" key="1">
    <citation type="journal article" date="2023" name="Mol. Biol. Evol.">
        <title>Third-Generation Sequencing Reveals the Adaptive Role of the Epigenome in Three Deep-Sea Polychaetes.</title>
        <authorList>
            <person name="Perez M."/>
            <person name="Aroh O."/>
            <person name="Sun Y."/>
            <person name="Lan Y."/>
            <person name="Juniper S.K."/>
            <person name="Young C.R."/>
            <person name="Angers B."/>
            <person name="Qian P.Y."/>
        </authorList>
    </citation>
    <scope>NUCLEOTIDE SEQUENCE</scope>
    <source>
        <strain evidence="2">R07B-5</strain>
    </source>
</reference>